<evidence type="ECO:0000256" key="6">
    <source>
        <dbReference type="ARBA" id="ARBA00022840"/>
    </source>
</evidence>
<dbReference type="NCBIfam" id="TIGR01007">
    <property type="entry name" value="eps_fam"/>
    <property type="match status" value="1"/>
</dbReference>
<dbReference type="Proteomes" id="UP000642571">
    <property type="component" value="Unassembled WGS sequence"/>
</dbReference>
<keyword evidence="5 10" id="KW-0418">Kinase</keyword>
<feature type="domain" description="AAA" evidence="9">
    <location>
        <begin position="59"/>
        <end position="192"/>
    </location>
</feature>
<comment type="catalytic activity">
    <reaction evidence="8">
        <text>L-tyrosyl-[protein] + ATP = O-phospho-L-tyrosyl-[protein] + ADP + H(+)</text>
        <dbReference type="Rhea" id="RHEA:10596"/>
        <dbReference type="Rhea" id="RHEA-COMP:10136"/>
        <dbReference type="Rhea" id="RHEA-COMP:20101"/>
        <dbReference type="ChEBI" id="CHEBI:15378"/>
        <dbReference type="ChEBI" id="CHEBI:30616"/>
        <dbReference type="ChEBI" id="CHEBI:46858"/>
        <dbReference type="ChEBI" id="CHEBI:61978"/>
        <dbReference type="ChEBI" id="CHEBI:456216"/>
        <dbReference type="EC" id="2.7.10.2"/>
    </reaction>
</comment>
<organism evidence="10 11">
    <name type="scientific">Pontibacillus salipaludis</name>
    <dbReference type="NCBI Taxonomy" id="1697394"/>
    <lineage>
        <taxon>Bacteria</taxon>
        <taxon>Bacillati</taxon>
        <taxon>Bacillota</taxon>
        <taxon>Bacilli</taxon>
        <taxon>Bacillales</taxon>
        <taxon>Bacillaceae</taxon>
        <taxon>Pontibacillus</taxon>
    </lineage>
</organism>
<evidence type="ECO:0000313" key="11">
    <source>
        <dbReference type="Proteomes" id="UP000642571"/>
    </source>
</evidence>
<dbReference type="EC" id="2.7.10.2" evidence="2"/>
<dbReference type="InterPro" id="IPR027417">
    <property type="entry name" value="P-loop_NTPase"/>
</dbReference>
<evidence type="ECO:0000256" key="7">
    <source>
        <dbReference type="ARBA" id="ARBA00023137"/>
    </source>
</evidence>
<comment type="similarity">
    <text evidence="1">Belongs to the CpsD/CapB family.</text>
</comment>
<dbReference type="RefSeq" id="WP_308422097.1">
    <property type="nucleotide sequence ID" value="NZ_BMIN01000027.1"/>
</dbReference>
<proteinExistence type="inferred from homology"/>
<evidence type="ECO:0000259" key="9">
    <source>
        <dbReference type="Pfam" id="PF13614"/>
    </source>
</evidence>
<evidence type="ECO:0000256" key="5">
    <source>
        <dbReference type="ARBA" id="ARBA00022777"/>
    </source>
</evidence>
<evidence type="ECO:0000256" key="3">
    <source>
        <dbReference type="ARBA" id="ARBA00022679"/>
    </source>
</evidence>
<evidence type="ECO:0000313" key="10">
    <source>
        <dbReference type="EMBL" id="GGD28546.1"/>
    </source>
</evidence>
<accession>A0ABQ1QJS6</accession>
<dbReference type="CDD" id="cd05387">
    <property type="entry name" value="BY-kinase"/>
    <property type="match status" value="1"/>
</dbReference>
<keyword evidence="11" id="KW-1185">Reference proteome</keyword>
<sequence>MARKKRQVLQKAARTLITNLNPKSPISEQYRTIRTNLQFASVDQEMRTMLVTSSGPSEGKSMTASNVATVFAQQGKKVLLIDGDLRKPTMHYTFRVSNLVGLSSYLVGQKKLSDVASTTEVENLSIMPCGPIPPNPAELLGSDAMSKLIEEAKETYDIVIFDTPPVLAVTDSQILANAVDGVLLVVRSKHTQQEASQKAKELLDNAHAKLLGVVLNGKSVKESQYYYYYGEK</sequence>
<comment type="caution">
    <text evidence="10">The sequence shown here is derived from an EMBL/GenBank/DDBJ whole genome shotgun (WGS) entry which is preliminary data.</text>
</comment>
<reference evidence="11" key="1">
    <citation type="journal article" date="2019" name="Int. J. Syst. Evol. Microbiol.">
        <title>The Global Catalogue of Microorganisms (GCM) 10K type strain sequencing project: providing services to taxonomists for standard genome sequencing and annotation.</title>
        <authorList>
            <consortium name="The Broad Institute Genomics Platform"/>
            <consortium name="The Broad Institute Genome Sequencing Center for Infectious Disease"/>
            <person name="Wu L."/>
            <person name="Ma J."/>
        </authorList>
    </citation>
    <scope>NUCLEOTIDE SEQUENCE [LARGE SCALE GENOMIC DNA]</scope>
    <source>
        <strain evidence="11">CGMCC 1.15353</strain>
    </source>
</reference>
<dbReference type="Pfam" id="PF13614">
    <property type="entry name" value="AAA_31"/>
    <property type="match status" value="1"/>
</dbReference>
<evidence type="ECO:0000256" key="8">
    <source>
        <dbReference type="ARBA" id="ARBA00051245"/>
    </source>
</evidence>
<dbReference type="PANTHER" id="PTHR32309">
    <property type="entry name" value="TYROSINE-PROTEIN KINASE"/>
    <property type="match status" value="1"/>
</dbReference>
<dbReference type="PANTHER" id="PTHR32309:SF13">
    <property type="entry name" value="FERRIC ENTEROBACTIN TRANSPORT PROTEIN FEPE"/>
    <property type="match status" value="1"/>
</dbReference>
<keyword evidence="6" id="KW-0067">ATP-binding</keyword>
<evidence type="ECO:0000256" key="2">
    <source>
        <dbReference type="ARBA" id="ARBA00011903"/>
    </source>
</evidence>
<dbReference type="Gene3D" id="3.40.50.300">
    <property type="entry name" value="P-loop containing nucleotide triphosphate hydrolases"/>
    <property type="match status" value="1"/>
</dbReference>
<dbReference type="EMBL" id="BMIN01000027">
    <property type="protein sequence ID" value="GGD28546.1"/>
    <property type="molecule type" value="Genomic_DNA"/>
</dbReference>
<protein>
    <recommendedName>
        <fullName evidence="2">non-specific protein-tyrosine kinase</fullName>
        <ecNumber evidence="2">2.7.10.2</ecNumber>
    </recommendedName>
</protein>
<dbReference type="InterPro" id="IPR005702">
    <property type="entry name" value="Wzc-like_C"/>
</dbReference>
<dbReference type="InterPro" id="IPR050445">
    <property type="entry name" value="Bact_polysacc_biosynth/exp"/>
</dbReference>
<keyword evidence="3" id="KW-0808">Transferase</keyword>
<evidence type="ECO:0000256" key="1">
    <source>
        <dbReference type="ARBA" id="ARBA00007316"/>
    </source>
</evidence>
<keyword evidence="7" id="KW-0829">Tyrosine-protein kinase</keyword>
<keyword evidence="4" id="KW-0547">Nucleotide-binding</keyword>
<dbReference type="SUPFAM" id="SSF52540">
    <property type="entry name" value="P-loop containing nucleoside triphosphate hydrolases"/>
    <property type="match status" value="1"/>
</dbReference>
<evidence type="ECO:0000256" key="4">
    <source>
        <dbReference type="ARBA" id="ARBA00022741"/>
    </source>
</evidence>
<name>A0ABQ1QJS6_9BACI</name>
<dbReference type="GO" id="GO:0016301">
    <property type="term" value="F:kinase activity"/>
    <property type="evidence" value="ECO:0007669"/>
    <property type="project" value="UniProtKB-KW"/>
</dbReference>
<dbReference type="InterPro" id="IPR025669">
    <property type="entry name" value="AAA_dom"/>
</dbReference>
<gene>
    <name evidence="10" type="ORF">GCM10011389_40130</name>
</gene>